<evidence type="ECO:0000256" key="1">
    <source>
        <dbReference type="ARBA" id="ARBA00005254"/>
    </source>
</evidence>
<dbReference type="PANTHER" id="PTHR43459">
    <property type="entry name" value="ENOYL-COA HYDRATASE"/>
    <property type="match status" value="1"/>
</dbReference>
<evidence type="ECO:0000256" key="2">
    <source>
        <dbReference type="SAM" id="MobiDB-lite"/>
    </source>
</evidence>
<evidence type="ECO:0008006" key="5">
    <source>
        <dbReference type="Google" id="ProtNLM"/>
    </source>
</evidence>
<dbReference type="NCBIfam" id="NF005804">
    <property type="entry name" value="PRK07659.1"/>
    <property type="match status" value="1"/>
</dbReference>
<protein>
    <recommendedName>
        <fullName evidence="5">Enoyl-CoA hydratase</fullName>
    </recommendedName>
</protein>
<sequence>MTVNTDYHSIKVTIENSVAWVSLNRPHSLNALQEEMMTELLLALKELNRDSTIHVIVLKGEGRGFSSGGDIKAMLTMDSEEQFQGFMDMISELALTLYSMDKITICAIHGAAAGLGFSLALACDYVIAEEGSKIAMNFIGIGLVPDGGGHFLLKERLGAQKAMQVIWKGEVMNGQEAYSLGLIDKITAENKGLEEVGKLVAQLTASPLKAMKESKFILRSTKVKELKAILDLERESQWRMRQTEDHKEGIKAFTEKRKPQFKGE</sequence>
<dbReference type="GO" id="GO:0003824">
    <property type="term" value="F:catalytic activity"/>
    <property type="evidence" value="ECO:0007669"/>
    <property type="project" value="UniProtKB-ARBA"/>
</dbReference>
<gene>
    <name evidence="3" type="ORF">KR50_25540</name>
</gene>
<reference evidence="3 4" key="1">
    <citation type="submission" date="2015-01" db="EMBL/GenBank/DDBJ databases">
        <title>Jeotgalibacillus campisalis genome sequencing.</title>
        <authorList>
            <person name="Goh K.M."/>
            <person name="Chan K.-G."/>
            <person name="Yaakop A.S."/>
            <person name="Ee R."/>
            <person name="Gan H.M."/>
            <person name="Chan C.S."/>
        </authorList>
    </citation>
    <scope>NUCLEOTIDE SEQUENCE [LARGE SCALE GENOMIC DNA]</scope>
    <source>
        <strain evidence="3 4">SF-57</strain>
    </source>
</reference>
<accession>A0A0C2VD34</accession>
<dbReference type="OrthoDB" id="9775794at2"/>
<dbReference type="PANTHER" id="PTHR43459:SF1">
    <property type="entry name" value="EG:BACN32G11.4 PROTEIN"/>
    <property type="match status" value="1"/>
</dbReference>
<evidence type="ECO:0000313" key="4">
    <source>
        <dbReference type="Proteomes" id="UP000031972"/>
    </source>
</evidence>
<dbReference type="Pfam" id="PF00378">
    <property type="entry name" value="ECH_1"/>
    <property type="match status" value="1"/>
</dbReference>
<dbReference type="InterPro" id="IPR014748">
    <property type="entry name" value="Enoyl-CoA_hydra_C"/>
</dbReference>
<dbReference type="Gene3D" id="3.90.226.10">
    <property type="entry name" value="2-enoyl-CoA Hydratase, Chain A, domain 1"/>
    <property type="match status" value="1"/>
</dbReference>
<dbReference type="CDD" id="cd06558">
    <property type="entry name" value="crotonase-like"/>
    <property type="match status" value="1"/>
</dbReference>
<dbReference type="EMBL" id="JXRR01000016">
    <property type="protein sequence ID" value="KIL46857.1"/>
    <property type="molecule type" value="Genomic_DNA"/>
</dbReference>
<dbReference type="AlphaFoldDB" id="A0A0C2VD34"/>
<dbReference type="PATRIC" id="fig|220754.4.peg.2571"/>
<dbReference type="InterPro" id="IPR029045">
    <property type="entry name" value="ClpP/crotonase-like_dom_sf"/>
</dbReference>
<organism evidence="3 4">
    <name type="scientific">Jeotgalibacillus campisalis</name>
    <dbReference type="NCBI Taxonomy" id="220754"/>
    <lineage>
        <taxon>Bacteria</taxon>
        <taxon>Bacillati</taxon>
        <taxon>Bacillota</taxon>
        <taxon>Bacilli</taxon>
        <taxon>Bacillales</taxon>
        <taxon>Caryophanaceae</taxon>
        <taxon>Jeotgalibacillus</taxon>
    </lineage>
</organism>
<feature type="region of interest" description="Disordered" evidence="2">
    <location>
        <begin position="241"/>
        <end position="264"/>
    </location>
</feature>
<name>A0A0C2VD34_9BACL</name>
<comment type="similarity">
    <text evidence="1">Belongs to the enoyl-CoA hydratase/isomerase family.</text>
</comment>
<comment type="caution">
    <text evidence="3">The sequence shown here is derived from an EMBL/GenBank/DDBJ whole genome shotgun (WGS) entry which is preliminary data.</text>
</comment>
<proteinExistence type="inferred from homology"/>
<dbReference type="Proteomes" id="UP000031972">
    <property type="component" value="Unassembled WGS sequence"/>
</dbReference>
<dbReference type="RefSeq" id="WP_041058952.1">
    <property type="nucleotide sequence ID" value="NZ_JXRR01000016.1"/>
</dbReference>
<keyword evidence="4" id="KW-1185">Reference proteome</keyword>
<dbReference type="SUPFAM" id="SSF52096">
    <property type="entry name" value="ClpP/crotonase"/>
    <property type="match status" value="1"/>
</dbReference>
<dbReference type="Gene3D" id="1.10.12.10">
    <property type="entry name" value="Lyase 2-enoyl-coa Hydratase, Chain A, domain 2"/>
    <property type="match status" value="1"/>
</dbReference>
<evidence type="ECO:0000313" key="3">
    <source>
        <dbReference type="EMBL" id="KIL46857.1"/>
    </source>
</evidence>
<dbReference type="InterPro" id="IPR001753">
    <property type="entry name" value="Enoyl-CoA_hydra/iso"/>
</dbReference>